<dbReference type="SMART" id="SM00133">
    <property type="entry name" value="S_TK_X"/>
    <property type="match status" value="1"/>
</dbReference>
<feature type="region of interest" description="Disordered" evidence="9">
    <location>
        <begin position="30"/>
        <end position="49"/>
    </location>
</feature>
<dbReference type="SUPFAM" id="SSF56112">
    <property type="entry name" value="Protein kinase-like (PK-like)"/>
    <property type="match status" value="1"/>
</dbReference>
<evidence type="ECO:0000256" key="3">
    <source>
        <dbReference type="ARBA" id="ARBA00022679"/>
    </source>
</evidence>
<dbReference type="Gene3D" id="1.10.510.10">
    <property type="entry name" value="Transferase(Phosphotransferase) domain 1"/>
    <property type="match status" value="1"/>
</dbReference>
<dbReference type="EMBL" id="JAVHJS010000013">
    <property type="protein sequence ID" value="KAK2838340.1"/>
    <property type="molecule type" value="Genomic_DNA"/>
</dbReference>
<evidence type="ECO:0000313" key="12">
    <source>
        <dbReference type="EMBL" id="KAK2838340.1"/>
    </source>
</evidence>
<dbReference type="InterPro" id="IPR008271">
    <property type="entry name" value="Ser/Thr_kinase_AS"/>
</dbReference>
<evidence type="ECO:0000256" key="5">
    <source>
        <dbReference type="ARBA" id="ARBA00022777"/>
    </source>
</evidence>
<dbReference type="InterPro" id="IPR011009">
    <property type="entry name" value="Kinase-like_dom_sf"/>
</dbReference>
<accession>A0AA88MI44</accession>
<feature type="compositionally biased region" description="Polar residues" evidence="9">
    <location>
        <begin position="37"/>
        <end position="47"/>
    </location>
</feature>
<dbReference type="SMART" id="SM00220">
    <property type="entry name" value="S_TKc"/>
    <property type="match status" value="1"/>
</dbReference>
<feature type="domain" description="Protein kinase" evidence="10">
    <location>
        <begin position="106"/>
        <end position="366"/>
    </location>
</feature>
<evidence type="ECO:0000256" key="7">
    <source>
        <dbReference type="PROSITE-ProRule" id="PRU10141"/>
    </source>
</evidence>
<evidence type="ECO:0000256" key="4">
    <source>
        <dbReference type="ARBA" id="ARBA00022741"/>
    </source>
</evidence>
<keyword evidence="6 7" id="KW-0067">ATP-binding</keyword>
<evidence type="ECO:0000256" key="8">
    <source>
        <dbReference type="RuleBase" id="RU000304"/>
    </source>
</evidence>
<keyword evidence="13" id="KW-1185">Reference proteome</keyword>
<keyword evidence="3" id="KW-0808">Transferase</keyword>
<evidence type="ECO:0000256" key="1">
    <source>
        <dbReference type="ARBA" id="ARBA00022527"/>
    </source>
</evidence>
<dbReference type="FunFam" id="1.10.510.10:FF:000048">
    <property type="entry name" value="Protein kinase C"/>
    <property type="match status" value="1"/>
</dbReference>
<keyword evidence="4 7" id="KW-0547">Nucleotide-binding</keyword>
<feature type="binding site" evidence="7">
    <location>
        <position position="135"/>
    </location>
    <ligand>
        <name>ATP</name>
        <dbReference type="ChEBI" id="CHEBI:30616"/>
    </ligand>
</feature>
<evidence type="ECO:0000256" key="2">
    <source>
        <dbReference type="ARBA" id="ARBA00022553"/>
    </source>
</evidence>
<dbReference type="PROSITE" id="PS50011">
    <property type="entry name" value="PROTEIN_KINASE_DOM"/>
    <property type="match status" value="1"/>
</dbReference>
<dbReference type="PANTHER" id="PTHR24351">
    <property type="entry name" value="RIBOSOMAL PROTEIN S6 KINASE"/>
    <property type="match status" value="1"/>
</dbReference>
<dbReference type="GO" id="GO:0004674">
    <property type="term" value="F:protein serine/threonine kinase activity"/>
    <property type="evidence" value="ECO:0007669"/>
    <property type="project" value="UniProtKB-KW"/>
</dbReference>
<keyword evidence="5" id="KW-0418">Kinase</keyword>
<gene>
    <name evidence="12" type="ORF">Q7C36_013154</name>
</gene>
<evidence type="ECO:0000256" key="9">
    <source>
        <dbReference type="SAM" id="MobiDB-lite"/>
    </source>
</evidence>
<dbReference type="PROSITE" id="PS00108">
    <property type="entry name" value="PROTEIN_KINASE_ST"/>
    <property type="match status" value="1"/>
</dbReference>
<dbReference type="Proteomes" id="UP001187315">
    <property type="component" value="Unassembled WGS sequence"/>
</dbReference>
<dbReference type="Gene3D" id="3.30.200.20">
    <property type="entry name" value="Phosphorylase Kinase, domain 1"/>
    <property type="match status" value="1"/>
</dbReference>
<dbReference type="GO" id="GO:0005524">
    <property type="term" value="F:ATP binding"/>
    <property type="evidence" value="ECO:0007669"/>
    <property type="project" value="UniProtKB-UniRule"/>
</dbReference>
<dbReference type="InterPro" id="IPR017441">
    <property type="entry name" value="Protein_kinase_ATP_BS"/>
</dbReference>
<dbReference type="AlphaFoldDB" id="A0AA88MI44"/>
<evidence type="ECO:0008006" key="14">
    <source>
        <dbReference type="Google" id="ProtNLM"/>
    </source>
</evidence>
<reference evidence="12" key="1">
    <citation type="submission" date="2023-08" db="EMBL/GenBank/DDBJ databases">
        <title>Pelteobagrus vachellii genome.</title>
        <authorList>
            <person name="Liu H."/>
        </authorList>
    </citation>
    <scope>NUCLEOTIDE SEQUENCE</scope>
    <source>
        <strain evidence="12">PRFRI_2022a</strain>
        <tissue evidence="12">Muscle</tissue>
    </source>
</reference>
<dbReference type="FunFam" id="3.30.200.20:FF:000103">
    <property type="entry name" value="Protein kinase C"/>
    <property type="match status" value="1"/>
</dbReference>
<comment type="similarity">
    <text evidence="8">Belongs to the protein kinase superfamily.</text>
</comment>
<evidence type="ECO:0000256" key="6">
    <source>
        <dbReference type="ARBA" id="ARBA00022840"/>
    </source>
</evidence>
<protein>
    <recommendedName>
        <fullName evidence="14">Protein kinase domain-containing protein</fullName>
    </recommendedName>
</protein>
<keyword evidence="1 8" id="KW-0723">Serine/threonine-protein kinase</keyword>
<feature type="domain" description="AGC-kinase C-terminal" evidence="11">
    <location>
        <begin position="367"/>
        <end position="428"/>
    </location>
</feature>
<evidence type="ECO:0000259" key="10">
    <source>
        <dbReference type="PROSITE" id="PS50011"/>
    </source>
</evidence>
<keyword evidence="2" id="KW-0597">Phosphoprotein</keyword>
<sequence length="428" mass="49685">MEIVMGFFQFLRRKKKNKVKLFRDDKDKTKLTESKQRQTTGAETQPQKIPEEDHLGLDTYCRDITPLSLDHIKEGQKVELSLYLREDVLKENGLEVQLQNKSLQDFEFLKVLGRGRFGKVFLAELRGTDEVFALKMLNKDKIHIFRDVLHTMMERRVMIMATDHPYLTQLCCCFQTKDRLCFAMEYMTGGDLAYHIRRLGRFDEACSRFYAAEIISALMFLHRNGIIHRDLKPSNILLDAEGHCKVADFGLCKQGILDGRTTSTFCGTPLYLAPEIIVKREYGASVDWWCLGVIMYEMMVGYAPFVASDRLQLFGSILQDNPDYPCSLSKAAVRILKAFLVKCPEARLGCVASQNKEEAIKVHPFFKEIDWVLLEQRKITPPFKPQITTKRDRERFKCQELRITPTDDSVKPLCQYIFNDFSYCNPRY</sequence>
<proteinExistence type="inferred from homology"/>
<evidence type="ECO:0000313" key="13">
    <source>
        <dbReference type="Proteomes" id="UP001187315"/>
    </source>
</evidence>
<comment type="caution">
    <text evidence="12">The sequence shown here is derived from an EMBL/GenBank/DDBJ whole genome shotgun (WGS) entry which is preliminary data.</text>
</comment>
<dbReference type="PROSITE" id="PS00107">
    <property type="entry name" value="PROTEIN_KINASE_ATP"/>
    <property type="match status" value="1"/>
</dbReference>
<organism evidence="12 13">
    <name type="scientific">Tachysurus vachellii</name>
    <name type="common">Darkbarbel catfish</name>
    <name type="synonym">Pelteobagrus vachellii</name>
    <dbReference type="NCBI Taxonomy" id="175792"/>
    <lineage>
        <taxon>Eukaryota</taxon>
        <taxon>Metazoa</taxon>
        <taxon>Chordata</taxon>
        <taxon>Craniata</taxon>
        <taxon>Vertebrata</taxon>
        <taxon>Euteleostomi</taxon>
        <taxon>Actinopterygii</taxon>
        <taxon>Neopterygii</taxon>
        <taxon>Teleostei</taxon>
        <taxon>Ostariophysi</taxon>
        <taxon>Siluriformes</taxon>
        <taxon>Bagridae</taxon>
        <taxon>Tachysurus</taxon>
    </lineage>
</organism>
<dbReference type="PROSITE" id="PS51285">
    <property type="entry name" value="AGC_KINASE_CTER"/>
    <property type="match status" value="1"/>
</dbReference>
<dbReference type="Pfam" id="PF00069">
    <property type="entry name" value="Pkinase"/>
    <property type="match status" value="1"/>
</dbReference>
<dbReference type="InterPro" id="IPR000961">
    <property type="entry name" value="AGC-kinase_C"/>
</dbReference>
<dbReference type="InterPro" id="IPR000719">
    <property type="entry name" value="Prot_kinase_dom"/>
</dbReference>
<evidence type="ECO:0000259" key="11">
    <source>
        <dbReference type="PROSITE" id="PS51285"/>
    </source>
</evidence>
<name>A0AA88MI44_TACVA</name>